<evidence type="ECO:0000313" key="3">
    <source>
        <dbReference type="Proteomes" id="UP000034789"/>
    </source>
</evidence>
<proteinExistence type="predicted"/>
<evidence type="ECO:0000256" key="1">
    <source>
        <dbReference type="SAM" id="MobiDB-lite"/>
    </source>
</evidence>
<dbReference type="PATRIC" id="fig|1618672.3.peg.464"/>
<sequence length="194" mass="21280">MRRRAPRSAASGRPATLSLPPLTRRTSLAPPFCRRYPPAAPSGSPDAAYRSISLSESVLNHTSVETEREMRAPLRASRSANPVTMRCFFPLKARSIARACARFLGFPYTARPATASVSAPMSMASSPFRAAASAFCAARRFASVAGESAASSRSRKRLFRTSKCGTSFLRSVRRADEPDARTIRRFCLFFFSIF</sequence>
<gene>
    <name evidence="2" type="ORF">UY98_C0029G0001</name>
</gene>
<evidence type="ECO:0000313" key="2">
    <source>
        <dbReference type="EMBL" id="KKW46359.1"/>
    </source>
</evidence>
<name>A0A0G2BKL0_9BACT</name>
<dbReference type="Proteomes" id="UP000034789">
    <property type="component" value="Unassembled WGS sequence"/>
</dbReference>
<organism evidence="2 3">
    <name type="scientific">Candidatus Kaiserbacteria bacterium GW2011_GWA2_58_9</name>
    <dbReference type="NCBI Taxonomy" id="1618672"/>
    <lineage>
        <taxon>Bacteria</taxon>
        <taxon>Candidatus Kaiseribacteriota</taxon>
    </lineage>
</organism>
<dbReference type="AlphaFoldDB" id="A0A0G2BKL0"/>
<comment type="caution">
    <text evidence="2">The sequence shown here is derived from an EMBL/GenBank/DDBJ whole genome shotgun (WGS) entry which is preliminary data.</text>
</comment>
<reference evidence="2 3" key="1">
    <citation type="journal article" date="2015" name="Nature">
        <title>rRNA introns, odd ribosomes, and small enigmatic genomes across a large radiation of phyla.</title>
        <authorList>
            <person name="Brown C.T."/>
            <person name="Hug L.A."/>
            <person name="Thomas B.C."/>
            <person name="Sharon I."/>
            <person name="Castelle C.J."/>
            <person name="Singh A."/>
            <person name="Wilkins M.J."/>
            <person name="Williams K.H."/>
            <person name="Banfield J.F."/>
        </authorList>
    </citation>
    <scope>NUCLEOTIDE SEQUENCE [LARGE SCALE GENOMIC DNA]</scope>
</reference>
<feature type="region of interest" description="Disordered" evidence="1">
    <location>
        <begin position="1"/>
        <end position="45"/>
    </location>
</feature>
<accession>A0A0G2BKL0</accession>
<dbReference type="EMBL" id="LCSD01000029">
    <property type="protein sequence ID" value="KKW46359.1"/>
    <property type="molecule type" value="Genomic_DNA"/>
</dbReference>
<protein>
    <submittedName>
        <fullName evidence="2">Uncharacterized protein</fullName>
    </submittedName>
</protein>